<dbReference type="RefSeq" id="WP_152660554.1">
    <property type="nucleotide sequence ID" value="NZ_CP036422.1"/>
</dbReference>
<dbReference type="KEGG" id="halc:EY643_01550"/>
<name>A0A5P9NF99_9GAMM</name>
<accession>A0A5P9NF99</accession>
<protein>
    <submittedName>
        <fullName evidence="1">Uncharacterized protein</fullName>
    </submittedName>
</protein>
<dbReference type="AlphaFoldDB" id="A0A5P9NF99"/>
<evidence type="ECO:0000313" key="1">
    <source>
        <dbReference type="EMBL" id="QFU74442.1"/>
    </source>
</evidence>
<reference evidence="1 2" key="1">
    <citation type="submission" date="2019-02" db="EMBL/GenBank/DDBJ databases">
        <authorList>
            <person name="Li S.-H."/>
        </authorList>
    </citation>
    <scope>NUCLEOTIDE SEQUENCE [LARGE SCALE GENOMIC DNA]</scope>
    <source>
        <strain evidence="1 2">IMCC14385</strain>
    </source>
</reference>
<dbReference type="Proteomes" id="UP000326287">
    <property type="component" value="Chromosome"/>
</dbReference>
<dbReference type="OrthoDB" id="7060708at2"/>
<gene>
    <name evidence="1" type="ORF">EY643_01550</name>
</gene>
<evidence type="ECO:0000313" key="2">
    <source>
        <dbReference type="Proteomes" id="UP000326287"/>
    </source>
</evidence>
<sequence>MAIELGARDPANAYRLLRVAQRYRPGGSVINKMLWSYWRFLLADCLRDAGSFTLPTLLYLFRTGLTSFATRIAGYIGFSSSGRSTPYDIECVARGLENSDPQLAYGLIRLMALEEATPGYLSELQSRLHLRLSGHVLTARSDGTTERLNGIICGLIFARAMQLPFSFSWATNVGAIHNALCSVTNDLPNFIHPKLVENHYIPYSEMQQYRIAGMDHLACEAASGIRLRAPVTLSQRDQILKEHLNIVPPTRLLSGPDQPFGAQLLRDLENVIPLVLDPAYLALFAEMRGRFRRALGVHYRGGDVIYGQSRHGVLALGDKSAPLPVVESLIQRSDESTVVIFGTAVGDTLTEMNYLRDRYSNVVLASDFWREGFDEVIQDSMMMAACRHLVAAGRTGVAHLAKMLNPELSFQPFIGVFTTAEYYQICMDNLDNPDYSSLQRSYINIQALAVCNDNNVPASVRERLISNVSRLDPKNMQRWRSTVLNST</sequence>
<proteinExistence type="predicted"/>
<dbReference type="EMBL" id="CP036422">
    <property type="protein sequence ID" value="QFU74442.1"/>
    <property type="molecule type" value="Genomic_DNA"/>
</dbReference>
<organism evidence="1 2">
    <name type="scientific">Halioglobus maricola</name>
    <dbReference type="NCBI Taxonomy" id="2601894"/>
    <lineage>
        <taxon>Bacteria</taxon>
        <taxon>Pseudomonadati</taxon>
        <taxon>Pseudomonadota</taxon>
        <taxon>Gammaproteobacteria</taxon>
        <taxon>Cellvibrionales</taxon>
        <taxon>Halieaceae</taxon>
        <taxon>Halioglobus</taxon>
    </lineage>
</organism>
<keyword evidence="2" id="KW-1185">Reference proteome</keyword>